<dbReference type="Gramene" id="AET5Gv21159000.2">
    <property type="protein sequence ID" value="AET5Gv21159000.2"/>
    <property type="gene ID" value="AET5Gv21159000"/>
</dbReference>
<accession>A0A453MEM1</accession>
<reference evidence="2" key="1">
    <citation type="journal article" date="2014" name="Science">
        <title>Ancient hybridizations among the ancestral genomes of bread wheat.</title>
        <authorList>
            <consortium name="International Wheat Genome Sequencing Consortium,"/>
            <person name="Marcussen T."/>
            <person name="Sandve S.R."/>
            <person name="Heier L."/>
            <person name="Spannagl M."/>
            <person name="Pfeifer M."/>
            <person name="Jakobsen K.S."/>
            <person name="Wulff B.B."/>
            <person name="Steuernagel B."/>
            <person name="Mayer K.F."/>
            <person name="Olsen O.A."/>
        </authorList>
    </citation>
    <scope>NUCLEOTIDE SEQUENCE [LARGE SCALE GENOMIC DNA]</scope>
    <source>
        <strain evidence="2">cv. AL8/78</strain>
    </source>
</reference>
<evidence type="ECO:0008006" key="3">
    <source>
        <dbReference type="Google" id="ProtNLM"/>
    </source>
</evidence>
<sequence length="59" mass="6870">KCRRKFLWKQAEEITGASCKVNWPTVCTPTMHGGLGIPDLERFSRALRLRWLWIAWTGP</sequence>
<evidence type="ECO:0000313" key="2">
    <source>
        <dbReference type="Proteomes" id="UP000015105"/>
    </source>
</evidence>
<dbReference type="EnsemblPlants" id="AET5Gv21159000.2">
    <property type="protein sequence ID" value="AET5Gv21159000.2"/>
    <property type="gene ID" value="AET5Gv21159000"/>
</dbReference>
<dbReference type="AlphaFoldDB" id="A0A453MEM1"/>
<name>A0A453MEM1_AEGTS</name>
<organism evidence="1 2">
    <name type="scientific">Aegilops tauschii subsp. strangulata</name>
    <name type="common">Goatgrass</name>
    <dbReference type="NCBI Taxonomy" id="200361"/>
    <lineage>
        <taxon>Eukaryota</taxon>
        <taxon>Viridiplantae</taxon>
        <taxon>Streptophyta</taxon>
        <taxon>Embryophyta</taxon>
        <taxon>Tracheophyta</taxon>
        <taxon>Spermatophyta</taxon>
        <taxon>Magnoliopsida</taxon>
        <taxon>Liliopsida</taxon>
        <taxon>Poales</taxon>
        <taxon>Poaceae</taxon>
        <taxon>BOP clade</taxon>
        <taxon>Pooideae</taxon>
        <taxon>Triticodae</taxon>
        <taxon>Triticeae</taxon>
        <taxon>Triticinae</taxon>
        <taxon>Aegilops</taxon>
    </lineage>
</organism>
<reference evidence="2" key="2">
    <citation type="journal article" date="2017" name="Nat. Plants">
        <title>The Aegilops tauschii genome reveals multiple impacts of transposons.</title>
        <authorList>
            <person name="Zhao G."/>
            <person name="Zou C."/>
            <person name="Li K."/>
            <person name="Wang K."/>
            <person name="Li T."/>
            <person name="Gao L."/>
            <person name="Zhang X."/>
            <person name="Wang H."/>
            <person name="Yang Z."/>
            <person name="Liu X."/>
            <person name="Jiang W."/>
            <person name="Mao L."/>
            <person name="Kong X."/>
            <person name="Jiao Y."/>
            <person name="Jia J."/>
        </authorList>
    </citation>
    <scope>NUCLEOTIDE SEQUENCE [LARGE SCALE GENOMIC DNA]</scope>
    <source>
        <strain evidence="2">cv. AL8/78</strain>
    </source>
</reference>
<proteinExistence type="predicted"/>
<protein>
    <recommendedName>
        <fullName evidence="3">Reverse transcriptase zinc-binding domain-containing protein</fullName>
    </recommendedName>
</protein>
<evidence type="ECO:0000313" key="1">
    <source>
        <dbReference type="EnsemblPlants" id="AET5Gv21159000.2"/>
    </source>
</evidence>
<keyword evidence="2" id="KW-1185">Reference proteome</keyword>
<dbReference type="Proteomes" id="UP000015105">
    <property type="component" value="Chromosome 5D"/>
</dbReference>
<reference evidence="1" key="3">
    <citation type="journal article" date="2017" name="Nature">
        <title>Genome sequence of the progenitor of the wheat D genome Aegilops tauschii.</title>
        <authorList>
            <person name="Luo M.C."/>
            <person name="Gu Y.Q."/>
            <person name="Puiu D."/>
            <person name="Wang H."/>
            <person name="Twardziok S.O."/>
            <person name="Deal K.R."/>
            <person name="Huo N."/>
            <person name="Zhu T."/>
            <person name="Wang L."/>
            <person name="Wang Y."/>
            <person name="McGuire P.E."/>
            <person name="Liu S."/>
            <person name="Long H."/>
            <person name="Ramasamy R.K."/>
            <person name="Rodriguez J.C."/>
            <person name="Van S.L."/>
            <person name="Yuan L."/>
            <person name="Wang Z."/>
            <person name="Xia Z."/>
            <person name="Xiao L."/>
            <person name="Anderson O.D."/>
            <person name="Ouyang S."/>
            <person name="Liang Y."/>
            <person name="Zimin A.V."/>
            <person name="Pertea G."/>
            <person name="Qi P."/>
            <person name="Bennetzen J.L."/>
            <person name="Dai X."/>
            <person name="Dawson M.W."/>
            <person name="Muller H.G."/>
            <person name="Kugler K."/>
            <person name="Rivarola-Duarte L."/>
            <person name="Spannagl M."/>
            <person name="Mayer K.F.X."/>
            <person name="Lu F.H."/>
            <person name="Bevan M.W."/>
            <person name="Leroy P."/>
            <person name="Li P."/>
            <person name="You F.M."/>
            <person name="Sun Q."/>
            <person name="Liu Z."/>
            <person name="Lyons E."/>
            <person name="Wicker T."/>
            <person name="Salzberg S.L."/>
            <person name="Devos K.M."/>
            <person name="Dvorak J."/>
        </authorList>
    </citation>
    <scope>NUCLEOTIDE SEQUENCE [LARGE SCALE GENOMIC DNA]</scope>
    <source>
        <strain evidence="1">cv. AL8/78</strain>
    </source>
</reference>
<reference evidence="1" key="4">
    <citation type="submission" date="2019-03" db="UniProtKB">
        <authorList>
            <consortium name="EnsemblPlants"/>
        </authorList>
    </citation>
    <scope>IDENTIFICATION</scope>
</reference>
<reference evidence="1" key="5">
    <citation type="journal article" date="2021" name="G3 (Bethesda)">
        <title>Aegilops tauschii genome assembly Aet v5.0 features greater sequence contiguity and improved annotation.</title>
        <authorList>
            <person name="Wang L."/>
            <person name="Zhu T."/>
            <person name="Rodriguez J.C."/>
            <person name="Deal K.R."/>
            <person name="Dubcovsky J."/>
            <person name="McGuire P.E."/>
            <person name="Lux T."/>
            <person name="Spannagl M."/>
            <person name="Mayer K.F.X."/>
            <person name="Baldrich P."/>
            <person name="Meyers B.C."/>
            <person name="Huo N."/>
            <person name="Gu Y.Q."/>
            <person name="Zhou H."/>
            <person name="Devos K.M."/>
            <person name="Bennetzen J.L."/>
            <person name="Unver T."/>
            <person name="Budak H."/>
            <person name="Gulick P.J."/>
            <person name="Galiba G."/>
            <person name="Kalapos B."/>
            <person name="Nelson D.R."/>
            <person name="Li P."/>
            <person name="You F.M."/>
            <person name="Luo M.C."/>
            <person name="Dvorak J."/>
        </authorList>
    </citation>
    <scope>NUCLEOTIDE SEQUENCE [LARGE SCALE GENOMIC DNA]</scope>
    <source>
        <strain evidence="1">cv. AL8/78</strain>
    </source>
</reference>